<keyword evidence="4" id="KW-1185">Reference proteome</keyword>
<comment type="caution">
    <text evidence="3">The sequence shown here is derived from an EMBL/GenBank/DDBJ whole genome shotgun (WGS) entry which is preliminary data.</text>
</comment>
<dbReference type="OrthoDB" id="2535105at2759"/>
<name>A0A2G8SIR3_9APHY</name>
<reference evidence="3 4" key="1">
    <citation type="journal article" date="2015" name="Sci. Rep.">
        <title>Chromosome-level genome map provides insights into diverse defense mechanisms in the medicinal fungus Ganoderma sinense.</title>
        <authorList>
            <person name="Zhu Y."/>
            <person name="Xu J."/>
            <person name="Sun C."/>
            <person name="Zhou S."/>
            <person name="Xu H."/>
            <person name="Nelson D.R."/>
            <person name="Qian J."/>
            <person name="Song J."/>
            <person name="Luo H."/>
            <person name="Xiang L."/>
            <person name="Li Y."/>
            <person name="Xu Z."/>
            <person name="Ji A."/>
            <person name="Wang L."/>
            <person name="Lu S."/>
            <person name="Hayward A."/>
            <person name="Sun W."/>
            <person name="Li X."/>
            <person name="Schwartz D.C."/>
            <person name="Wang Y."/>
            <person name="Chen S."/>
        </authorList>
    </citation>
    <scope>NUCLEOTIDE SEQUENCE [LARGE SCALE GENOMIC DNA]</scope>
    <source>
        <strain evidence="3 4">ZZ0214-1</strain>
    </source>
</reference>
<feature type="transmembrane region" description="Helical" evidence="1">
    <location>
        <begin position="101"/>
        <end position="119"/>
    </location>
</feature>
<dbReference type="STRING" id="1077348.A0A2G8SIR3"/>
<feature type="transmembrane region" description="Helical" evidence="1">
    <location>
        <begin position="50"/>
        <end position="69"/>
    </location>
</feature>
<proteinExistence type="predicted"/>
<feature type="transmembrane region" description="Helical" evidence="1">
    <location>
        <begin position="15"/>
        <end position="38"/>
    </location>
</feature>
<evidence type="ECO:0000256" key="1">
    <source>
        <dbReference type="SAM" id="Phobius"/>
    </source>
</evidence>
<protein>
    <recommendedName>
        <fullName evidence="2">DUF6534 domain-containing protein</fullName>
    </recommendedName>
</protein>
<keyword evidence="1" id="KW-0472">Membrane</keyword>
<gene>
    <name evidence="3" type="ORF">GSI_04263</name>
</gene>
<dbReference type="PANTHER" id="PTHR40465:SF1">
    <property type="entry name" value="DUF6534 DOMAIN-CONTAINING PROTEIN"/>
    <property type="match status" value="1"/>
</dbReference>
<dbReference type="Pfam" id="PF20152">
    <property type="entry name" value="DUF6534"/>
    <property type="match status" value="1"/>
</dbReference>
<dbReference type="PANTHER" id="PTHR40465">
    <property type="entry name" value="CHROMOSOME 1, WHOLE GENOME SHOTGUN SEQUENCE"/>
    <property type="match status" value="1"/>
</dbReference>
<sequence>MAAFSLAGIDLGSTLGVTFLGVALSSMIYGITCLQTFIYYRSPRAKTDGAILRSLVATVFLCESFHQVVILHATYHYLILGFARPLSLITTLVWSLPMETIMNGILSLLLFSFLTHRLWLLSRHAYLSACGALLTVVSVAVTTAYGIRGFRYCNLFQAEKVLRTHGILSLSISLGADLFISTSLCYYLHRSRTGWRKSDDIITKLIALTITTGMLTTLCKLVDLIAEKSPALFRDK</sequence>
<dbReference type="InterPro" id="IPR045339">
    <property type="entry name" value="DUF6534"/>
</dbReference>
<feature type="transmembrane region" description="Helical" evidence="1">
    <location>
        <begin position="167"/>
        <end position="189"/>
    </location>
</feature>
<accession>A0A2G8SIR3</accession>
<evidence type="ECO:0000313" key="3">
    <source>
        <dbReference type="EMBL" id="PIL33640.1"/>
    </source>
</evidence>
<dbReference type="EMBL" id="AYKW01000007">
    <property type="protein sequence ID" value="PIL33640.1"/>
    <property type="molecule type" value="Genomic_DNA"/>
</dbReference>
<evidence type="ECO:0000259" key="2">
    <source>
        <dbReference type="Pfam" id="PF20152"/>
    </source>
</evidence>
<organism evidence="3 4">
    <name type="scientific">Ganoderma sinense ZZ0214-1</name>
    <dbReference type="NCBI Taxonomy" id="1077348"/>
    <lineage>
        <taxon>Eukaryota</taxon>
        <taxon>Fungi</taxon>
        <taxon>Dikarya</taxon>
        <taxon>Basidiomycota</taxon>
        <taxon>Agaricomycotina</taxon>
        <taxon>Agaricomycetes</taxon>
        <taxon>Polyporales</taxon>
        <taxon>Polyporaceae</taxon>
        <taxon>Ganoderma</taxon>
    </lineage>
</organism>
<feature type="transmembrane region" description="Helical" evidence="1">
    <location>
        <begin position="125"/>
        <end position="147"/>
    </location>
</feature>
<dbReference type="Proteomes" id="UP000230002">
    <property type="component" value="Unassembled WGS sequence"/>
</dbReference>
<feature type="domain" description="DUF6534" evidence="2">
    <location>
        <begin position="174"/>
        <end position="221"/>
    </location>
</feature>
<dbReference type="AlphaFoldDB" id="A0A2G8SIR3"/>
<keyword evidence="1" id="KW-1133">Transmembrane helix</keyword>
<keyword evidence="1" id="KW-0812">Transmembrane</keyword>
<evidence type="ECO:0000313" key="4">
    <source>
        <dbReference type="Proteomes" id="UP000230002"/>
    </source>
</evidence>